<name>A0AAE3MK27_9FLAO</name>
<keyword evidence="1" id="KW-0472">Membrane</keyword>
<sequence length="134" mass="15307">MNLDRKVLLSTLWIFAVLNYLYADILSLMNPTRLHEFMNGVVGGMTITPVFLFIGGVLMETAIVMVLFSRVLNYKWNRITNIIAGIIHTLAVSASLFVGTAEMFYVFFAIIEIVTTSYIIFLAWTWKENYPKVN</sequence>
<dbReference type="Proteomes" id="UP001207116">
    <property type="component" value="Unassembled WGS sequence"/>
</dbReference>
<dbReference type="InterPro" id="IPR046289">
    <property type="entry name" value="DUF6326"/>
</dbReference>
<dbReference type="Pfam" id="PF19851">
    <property type="entry name" value="DUF6326"/>
    <property type="match status" value="1"/>
</dbReference>
<dbReference type="AlphaFoldDB" id="A0AAE3MK27"/>
<accession>A0AAE3MK27</accession>
<gene>
    <name evidence="2" type="ORF">OO016_04085</name>
</gene>
<evidence type="ECO:0000313" key="2">
    <source>
        <dbReference type="EMBL" id="MCX2718776.1"/>
    </source>
</evidence>
<protein>
    <submittedName>
        <fullName evidence="2">DUF6326 family protein</fullName>
    </submittedName>
</protein>
<feature type="transmembrane region" description="Helical" evidence="1">
    <location>
        <begin position="104"/>
        <end position="126"/>
    </location>
</feature>
<proteinExistence type="predicted"/>
<dbReference type="RefSeq" id="WP_266011060.1">
    <property type="nucleotide sequence ID" value="NZ_JAPFQP010000001.1"/>
</dbReference>
<comment type="caution">
    <text evidence="2">The sequence shown here is derived from an EMBL/GenBank/DDBJ whole genome shotgun (WGS) entry which is preliminary data.</text>
</comment>
<reference evidence="2" key="1">
    <citation type="submission" date="2022-11" db="EMBL/GenBank/DDBJ databases">
        <title>The characterization of three novel Bacteroidetes species and genomic analysis of their roles in tidal elemental geochemical cycles.</title>
        <authorList>
            <person name="Ma K.-J."/>
        </authorList>
    </citation>
    <scope>NUCLEOTIDE SEQUENCE</scope>
    <source>
        <strain evidence="2">M415</strain>
    </source>
</reference>
<feature type="transmembrane region" description="Helical" evidence="1">
    <location>
        <begin position="47"/>
        <end position="67"/>
    </location>
</feature>
<keyword evidence="1" id="KW-0812">Transmembrane</keyword>
<keyword evidence="3" id="KW-1185">Reference proteome</keyword>
<keyword evidence="1" id="KW-1133">Transmembrane helix</keyword>
<feature type="transmembrane region" description="Helical" evidence="1">
    <location>
        <begin position="79"/>
        <end position="98"/>
    </location>
</feature>
<dbReference type="EMBL" id="JAPFQP010000001">
    <property type="protein sequence ID" value="MCX2718776.1"/>
    <property type="molecule type" value="Genomic_DNA"/>
</dbReference>
<evidence type="ECO:0000313" key="3">
    <source>
        <dbReference type="Proteomes" id="UP001207116"/>
    </source>
</evidence>
<evidence type="ECO:0000256" key="1">
    <source>
        <dbReference type="SAM" id="Phobius"/>
    </source>
</evidence>
<organism evidence="2 3">
    <name type="scientific">Lentiprolixibacter aurantiacus</name>
    <dbReference type="NCBI Taxonomy" id="2993939"/>
    <lineage>
        <taxon>Bacteria</taxon>
        <taxon>Pseudomonadati</taxon>
        <taxon>Bacteroidota</taxon>
        <taxon>Flavobacteriia</taxon>
        <taxon>Flavobacteriales</taxon>
        <taxon>Flavobacteriaceae</taxon>
        <taxon>Lentiprolixibacter</taxon>
    </lineage>
</organism>